<dbReference type="Pfam" id="PF01842">
    <property type="entry name" value="ACT"/>
    <property type="match status" value="1"/>
</dbReference>
<sequence length="221" mass="24047">MKDFSLFDIIGPSMIGPSSSHTAGATKLGKVAYRIACKEIKSVEFLLHGSFAKTYRGHGTDKALLGGILGFNPDDERIKDSFNLAKEKNIDYRFIEGDLGEVHPNTVKITITKPNDEIVELVGSSIGGGNIVVCQINGLSLEFTGAYTTLIISHKDKPGVIAKVTTILAQNNINIAFMRVYRYGRGENAFMIIETDDSIEKAVLGCINEVDGISRSYLVTL</sequence>
<evidence type="ECO:0000256" key="2">
    <source>
        <dbReference type="ARBA" id="ARBA00004742"/>
    </source>
</evidence>
<dbReference type="UniPathway" id="UPA00138"/>
<dbReference type="EMBL" id="SLYC01000001">
    <property type="protein sequence ID" value="TCQ07971.1"/>
    <property type="molecule type" value="Genomic_DNA"/>
</dbReference>
<dbReference type="Gene3D" id="3.30.70.260">
    <property type="match status" value="1"/>
</dbReference>
<evidence type="ECO:0000256" key="3">
    <source>
        <dbReference type="ARBA" id="ARBA00008636"/>
    </source>
</evidence>
<dbReference type="SUPFAM" id="SSF143548">
    <property type="entry name" value="Serine metabolism enzymes domain"/>
    <property type="match status" value="1"/>
</dbReference>
<evidence type="ECO:0000256" key="11">
    <source>
        <dbReference type="PIRNR" id="PIRNR036692"/>
    </source>
</evidence>
<proteinExistence type="inferred from homology"/>
<dbReference type="AlphaFoldDB" id="A0A4R2TVP1"/>
<dbReference type="GO" id="GO:0046872">
    <property type="term" value="F:metal ion binding"/>
    <property type="evidence" value="ECO:0007669"/>
    <property type="project" value="UniProtKB-UniRule"/>
</dbReference>
<dbReference type="OrthoDB" id="9813137at2"/>
<evidence type="ECO:0000259" key="13">
    <source>
        <dbReference type="PROSITE" id="PS51671"/>
    </source>
</evidence>
<reference evidence="14 15" key="1">
    <citation type="submission" date="2019-03" db="EMBL/GenBank/DDBJ databases">
        <title>Genomic Encyclopedia of Type Strains, Phase IV (KMG-IV): sequencing the most valuable type-strain genomes for metagenomic binning, comparative biology and taxonomic classification.</title>
        <authorList>
            <person name="Goeker M."/>
        </authorList>
    </citation>
    <scope>NUCLEOTIDE SEQUENCE [LARGE SCALE GENOMIC DNA]</scope>
    <source>
        <strain evidence="14 15">DSM 100013</strain>
    </source>
</reference>
<name>A0A4R2TVP1_9FIRM</name>
<dbReference type="PROSITE" id="PS51671">
    <property type="entry name" value="ACT"/>
    <property type="match status" value="1"/>
</dbReference>
<keyword evidence="6 11" id="KW-0479">Metal-binding</keyword>
<dbReference type="PANTHER" id="PTHR30182">
    <property type="entry name" value="L-SERINE DEHYDRATASE"/>
    <property type="match status" value="1"/>
</dbReference>
<evidence type="ECO:0000256" key="6">
    <source>
        <dbReference type="ARBA" id="ARBA00022723"/>
    </source>
</evidence>
<feature type="domain" description="ACT" evidence="13">
    <location>
        <begin position="149"/>
        <end position="221"/>
    </location>
</feature>
<evidence type="ECO:0000256" key="7">
    <source>
        <dbReference type="ARBA" id="ARBA00023004"/>
    </source>
</evidence>
<evidence type="ECO:0000313" key="14">
    <source>
        <dbReference type="EMBL" id="TCQ07971.1"/>
    </source>
</evidence>
<keyword evidence="8 11" id="KW-0411">Iron-sulfur</keyword>
<keyword evidence="7 11" id="KW-0408">Iron</keyword>
<comment type="catalytic activity">
    <reaction evidence="10 11 12">
        <text>L-serine = pyruvate + NH4(+)</text>
        <dbReference type="Rhea" id="RHEA:19169"/>
        <dbReference type="ChEBI" id="CHEBI:15361"/>
        <dbReference type="ChEBI" id="CHEBI:28938"/>
        <dbReference type="ChEBI" id="CHEBI:33384"/>
        <dbReference type="EC" id="4.3.1.17"/>
    </reaction>
</comment>
<evidence type="ECO:0000313" key="15">
    <source>
        <dbReference type="Proteomes" id="UP000295504"/>
    </source>
</evidence>
<dbReference type="InterPro" id="IPR029009">
    <property type="entry name" value="ASB_dom_sf"/>
</dbReference>
<dbReference type="PANTHER" id="PTHR30182:SF12">
    <property type="entry name" value="L-SERINE DEHYDRATASE, BETA CHAIN-RELATED"/>
    <property type="match status" value="1"/>
</dbReference>
<dbReference type="CDD" id="cd04903">
    <property type="entry name" value="ACT_LSD"/>
    <property type="match status" value="1"/>
</dbReference>
<protein>
    <recommendedName>
        <fullName evidence="11">L-serine deaminase</fullName>
    </recommendedName>
</protein>
<dbReference type="SUPFAM" id="SSF55021">
    <property type="entry name" value="ACT-like"/>
    <property type="match status" value="1"/>
</dbReference>
<dbReference type="InterPro" id="IPR002912">
    <property type="entry name" value="ACT_dom"/>
</dbReference>
<evidence type="ECO:0000256" key="4">
    <source>
        <dbReference type="ARBA" id="ARBA00022432"/>
    </source>
</evidence>
<comment type="similarity">
    <text evidence="3 11 12">Belongs to the iron-sulfur dependent L-serine dehydratase family.</text>
</comment>
<evidence type="ECO:0000256" key="1">
    <source>
        <dbReference type="ARBA" id="ARBA00001966"/>
    </source>
</evidence>
<dbReference type="RefSeq" id="WP_132847148.1">
    <property type="nucleotide sequence ID" value="NZ_CP058648.1"/>
</dbReference>
<evidence type="ECO:0000256" key="10">
    <source>
        <dbReference type="ARBA" id="ARBA00049406"/>
    </source>
</evidence>
<comment type="pathway">
    <text evidence="2 11">Carbohydrate biosynthesis; gluconeogenesis.</text>
</comment>
<dbReference type="Gene3D" id="3.30.1330.90">
    <property type="entry name" value="D-3-phosphoglycerate dehydrogenase, domain 3"/>
    <property type="match status" value="1"/>
</dbReference>
<keyword evidence="15" id="KW-1185">Reference proteome</keyword>
<evidence type="ECO:0000256" key="9">
    <source>
        <dbReference type="ARBA" id="ARBA00023239"/>
    </source>
</evidence>
<gene>
    <name evidence="14" type="ORF">EDD79_100154</name>
</gene>
<dbReference type="InterPro" id="IPR004643">
    <property type="entry name" value="Fe-S_L-Ser_bsu"/>
</dbReference>
<dbReference type="NCBIfam" id="TIGR00719">
    <property type="entry name" value="sda_beta"/>
    <property type="match status" value="1"/>
</dbReference>
<dbReference type="InterPro" id="IPR045865">
    <property type="entry name" value="ACT-like_dom_sf"/>
</dbReference>
<dbReference type="Pfam" id="PF03315">
    <property type="entry name" value="SDH_beta"/>
    <property type="match status" value="1"/>
</dbReference>
<keyword evidence="4 11" id="KW-0312">Gluconeogenesis</keyword>
<comment type="caution">
    <text evidence="14">The sequence shown here is derived from an EMBL/GenBank/DDBJ whole genome shotgun (WGS) entry which is preliminary data.</text>
</comment>
<comment type="cofactor">
    <cofactor evidence="1 12">
        <name>[4Fe-4S] cluster</name>
        <dbReference type="ChEBI" id="CHEBI:49883"/>
    </cofactor>
</comment>
<dbReference type="InterPro" id="IPR005131">
    <property type="entry name" value="Ser_deHydtase_bsu"/>
</dbReference>
<evidence type="ECO:0000256" key="8">
    <source>
        <dbReference type="ARBA" id="ARBA00023014"/>
    </source>
</evidence>
<accession>A0A4R2TVP1</accession>
<organism evidence="14 15">
    <name type="scientific">Serpentinicella alkaliphila</name>
    <dbReference type="NCBI Taxonomy" id="1734049"/>
    <lineage>
        <taxon>Bacteria</taxon>
        <taxon>Bacillati</taxon>
        <taxon>Bacillota</taxon>
        <taxon>Clostridia</taxon>
        <taxon>Peptostreptococcales</taxon>
        <taxon>Natronincolaceae</taxon>
        <taxon>Serpentinicella</taxon>
    </lineage>
</organism>
<dbReference type="InterPro" id="IPR051318">
    <property type="entry name" value="Fe-S_L-Ser"/>
</dbReference>
<dbReference type="Proteomes" id="UP000295504">
    <property type="component" value="Unassembled WGS sequence"/>
</dbReference>
<dbReference type="PIRSF" id="PIRSF036692">
    <property type="entry name" value="SDH_B"/>
    <property type="match status" value="1"/>
</dbReference>
<dbReference type="GO" id="GO:0051539">
    <property type="term" value="F:4 iron, 4 sulfur cluster binding"/>
    <property type="evidence" value="ECO:0007669"/>
    <property type="project" value="UniProtKB-UniRule"/>
</dbReference>
<dbReference type="GO" id="GO:0006094">
    <property type="term" value="P:gluconeogenesis"/>
    <property type="evidence" value="ECO:0007669"/>
    <property type="project" value="UniProtKB-UniRule"/>
</dbReference>
<dbReference type="FunFam" id="3.30.70.260:FF:000008">
    <property type="entry name" value="D-3-phosphoglycerate dehydrogenase, chloroplastic"/>
    <property type="match status" value="1"/>
</dbReference>
<evidence type="ECO:0000256" key="5">
    <source>
        <dbReference type="ARBA" id="ARBA00022485"/>
    </source>
</evidence>
<keyword evidence="9 11" id="KW-0456">Lyase</keyword>
<keyword evidence="5 11" id="KW-0004">4Fe-4S</keyword>
<evidence type="ECO:0000256" key="12">
    <source>
        <dbReference type="RuleBase" id="RU366059"/>
    </source>
</evidence>
<dbReference type="GO" id="GO:0003941">
    <property type="term" value="F:L-serine ammonia-lyase activity"/>
    <property type="evidence" value="ECO:0007669"/>
    <property type="project" value="UniProtKB-UniRule"/>
</dbReference>